<evidence type="ECO:0000313" key="1">
    <source>
        <dbReference type="EMBL" id="AOZ50692.1"/>
    </source>
</evidence>
<evidence type="ECO:0008006" key="3">
    <source>
        <dbReference type="Google" id="ProtNLM"/>
    </source>
</evidence>
<dbReference type="PANTHER" id="PTHR35271:SF1">
    <property type="entry name" value="ABC TRANSPORTER, SUBSTRATE-BINDING LIPOPROTEIN"/>
    <property type="match status" value="1"/>
</dbReference>
<dbReference type="EMBL" id="CP017707">
    <property type="protein sequence ID" value="AOZ50692.1"/>
    <property type="molecule type" value="Genomic_DNA"/>
</dbReference>
<name>A0A1D9LHF0_9NEIS</name>
<sequence>MARIGVWLAVGLLCLAAAAFGAEKKVFLLESYHSDYQWDHDYRAALYEKLSGRCELAVYALDSKRLPRDQVLIRVEEARKRIAAFQPDLVIVGDDAALQLVGSKLAEAGVPVIYLGINNNPRNYFQSTPSNISGVLERPLILRNIFELGRMVPGLKRALALFDSDLTSRIIRDEAFVGRDNIRLGGIDVDIALPYTFAEWQQRVLQAPQRYQAIWVGLYFTLRDDNGKVVPSDEVMRWTTANSKLPMFAFWNFAVGKGKAIGGRVLTGREQGLEAARMAQATLFESRSLSSLFPVTPSEGEYLFSRSELARSGLSLPPQVARKAHWVE</sequence>
<gene>
    <name evidence="1" type="ORF">BKX93_12290</name>
</gene>
<dbReference type="PANTHER" id="PTHR35271">
    <property type="entry name" value="ABC TRANSPORTER, SUBSTRATE-BINDING LIPOPROTEIN-RELATED"/>
    <property type="match status" value="1"/>
</dbReference>
<dbReference type="RefSeq" id="WP_070980020.1">
    <property type="nucleotide sequence ID" value="NZ_CP017707.1"/>
</dbReference>
<accession>A0A1D9LHF0</accession>
<dbReference type="InterPro" id="IPR007487">
    <property type="entry name" value="ABC_transpt-TYRBP-like"/>
</dbReference>
<dbReference type="AlphaFoldDB" id="A0A1D9LHF0"/>
<dbReference type="Gene3D" id="3.40.50.2300">
    <property type="match status" value="2"/>
</dbReference>
<proteinExistence type="predicted"/>
<evidence type="ECO:0000313" key="2">
    <source>
        <dbReference type="Proteomes" id="UP000178776"/>
    </source>
</evidence>
<reference evidence="1 2" key="1">
    <citation type="submission" date="2016-10" db="EMBL/GenBank/DDBJ databases">
        <title>Chromobacterium muskegensis sp. nov., an insecticidal bacterium isolated from Sphagnum bogs.</title>
        <authorList>
            <person name="Sparks M.E."/>
            <person name="Blackburn M.B."/>
            <person name="Gundersen-Rindal D.E."/>
            <person name="Mitchell A."/>
            <person name="Farrar R."/>
            <person name="Kuhar D."/>
        </authorList>
    </citation>
    <scope>NUCLEOTIDE SEQUENCE [LARGE SCALE GENOMIC DNA]</scope>
    <source>
        <strain evidence="1 2">21-1</strain>
    </source>
</reference>
<protein>
    <recommendedName>
        <fullName evidence="3">Sugar ABC transporter</fullName>
    </recommendedName>
</protein>
<dbReference type="Proteomes" id="UP000178776">
    <property type="component" value="Chromosome"/>
</dbReference>
<dbReference type="GeneID" id="68841989"/>
<dbReference type="STRING" id="1108595.BKX93_12290"/>
<dbReference type="KEGG" id="cvc:BKX93_12290"/>
<organism evidence="1 2">
    <name type="scientific">Chromobacterium vaccinii</name>
    <dbReference type="NCBI Taxonomy" id="1108595"/>
    <lineage>
        <taxon>Bacteria</taxon>
        <taxon>Pseudomonadati</taxon>
        <taxon>Pseudomonadota</taxon>
        <taxon>Betaproteobacteria</taxon>
        <taxon>Neisseriales</taxon>
        <taxon>Chromobacteriaceae</taxon>
        <taxon>Chromobacterium</taxon>
    </lineage>
</organism>